<accession>A0A174FP20</accession>
<dbReference type="STRING" id="338188.ERS852397_02175"/>
<protein>
    <recommendedName>
        <fullName evidence="3">N-acetyltransferase</fullName>
    </recommendedName>
</protein>
<gene>
    <name evidence="1" type="ORF">ERS852397_02175</name>
</gene>
<evidence type="ECO:0008006" key="3">
    <source>
        <dbReference type="Google" id="ProtNLM"/>
    </source>
</evidence>
<evidence type="ECO:0000313" key="2">
    <source>
        <dbReference type="Proteomes" id="UP000095517"/>
    </source>
</evidence>
<dbReference type="Proteomes" id="UP000095517">
    <property type="component" value="Unassembled WGS sequence"/>
</dbReference>
<dbReference type="AlphaFoldDB" id="A0A174FP20"/>
<dbReference type="EMBL" id="CYZH01000010">
    <property type="protein sequence ID" value="CUO50349.1"/>
    <property type="molecule type" value="Genomic_DNA"/>
</dbReference>
<organism evidence="1 2">
    <name type="scientific">Bacteroides finegoldii</name>
    <dbReference type="NCBI Taxonomy" id="338188"/>
    <lineage>
        <taxon>Bacteria</taxon>
        <taxon>Pseudomonadati</taxon>
        <taxon>Bacteroidota</taxon>
        <taxon>Bacteroidia</taxon>
        <taxon>Bacteroidales</taxon>
        <taxon>Bacteroidaceae</taxon>
        <taxon>Bacteroides</taxon>
    </lineage>
</organism>
<name>A0A174FP20_9BACE</name>
<proteinExistence type="predicted"/>
<reference evidence="1 2" key="1">
    <citation type="submission" date="2015-09" db="EMBL/GenBank/DDBJ databases">
        <authorList>
            <consortium name="Pathogen Informatics"/>
        </authorList>
    </citation>
    <scope>NUCLEOTIDE SEQUENCE [LARGE SCALE GENOMIC DNA]</scope>
    <source>
        <strain evidence="1 2">2789STDY5608840</strain>
    </source>
</reference>
<sequence length="135" mass="15971">MIQIIQLKGKDKRLYRLLAPLVMDPDVIRANNNYPFKTSEDYVWYIAVDGKEVKGFIPVEQKSKKKAVINNYYVGAENTEREEILSDLLPAIIKDFGPESWLLHSITLVQDKEIFEKFDFTSMDKKWTRYVKMYR</sequence>
<evidence type="ECO:0000313" key="1">
    <source>
        <dbReference type="EMBL" id="CUO50349.1"/>
    </source>
</evidence>
<dbReference type="RefSeq" id="WP_055279096.1">
    <property type="nucleotide sequence ID" value="NZ_CABIXA010000010.1"/>
</dbReference>